<accession>A0A6G7WI31</accession>
<evidence type="ECO:0000256" key="1">
    <source>
        <dbReference type="SAM" id="Phobius"/>
    </source>
</evidence>
<dbReference type="Pfam" id="PF10694">
    <property type="entry name" value="DUF2500"/>
    <property type="match status" value="1"/>
</dbReference>
<evidence type="ECO:0000313" key="3">
    <source>
        <dbReference type="Proteomes" id="UP000501830"/>
    </source>
</evidence>
<dbReference type="KEGG" id="jpo:G7058_07445"/>
<organism evidence="2 3">
    <name type="scientific">Jeotgalibaca porci</name>
    <dbReference type="NCBI Taxonomy" id="1868793"/>
    <lineage>
        <taxon>Bacteria</taxon>
        <taxon>Bacillati</taxon>
        <taxon>Bacillota</taxon>
        <taxon>Bacilli</taxon>
        <taxon>Lactobacillales</taxon>
        <taxon>Carnobacteriaceae</taxon>
        <taxon>Jeotgalibaca</taxon>
    </lineage>
</organism>
<dbReference type="EMBL" id="CP049889">
    <property type="protein sequence ID" value="QIK51871.1"/>
    <property type="molecule type" value="Genomic_DNA"/>
</dbReference>
<reference evidence="2 3" key="1">
    <citation type="journal article" date="2017" name="Int. J. Syst. Evol. Microbiol.">
        <title>Jeotgalibaca porci sp. nov. and Jeotgalibaca arthritidis sp. nov., isolated from pigs, and emended description of the genus Jeotgalibaca.</title>
        <authorList>
            <person name="Zamora L."/>
            <person name="Perez-Sancho M."/>
            <person name="Dominguez L."/>
            <person name="Fernandez-Garayzabal J.F."/>
            <person name="Vela A.I."/>
        </authorList>
    </citation>
    <scope>NUCLEOTIDE SEQUENCE [LARGE SCALE GENOMIC DNA]</scope>
    <source>
        <strain evidence="2 3">CCUG 69148</strain>
    </source>
</reference>
<dbReference type="RefSeq" id="WP_166062931.1">
    <property type="nucleotide sequence ID" value="NZ_CP049889.1"/>
</dbReference>
<keyword evidence="1" id="KW-0472">Membrane</keyword>
<keyword evidence="1" id="KW-1133">Transmembrane helix</keyword>
<proteinExistence type="predicted"/>
<dbReference type="InterPro" id="IPR019635">
    <property type="entry name" value="DUF2500"/>
</dbReference>
<feature type="transmembrane region" description="Helical" evidence="1">
    <location>
        <begin position="6"/>
        <end position="29"/>
    </location>
</feature>
<sequence>MSGIFGLFSSLIFITVAGGFLFIIITGLITWNRNNKSPRVTEEVVIVAKRTHVNQNNGASGTLHPHSSTTTSYYVTFSFADNARKEFLVSGKEYGLLAEGDVGELSHQGTRYLGFERF</sequence>
<gene>
    <name evidence="2" type="ORF">G7058_07445</name>
</gene>
<name>A0A6G7WI31_9LACT</name>
<dbReference type="AlphaFoldDB" id="A0A6G7WI31"/>
<dbReference type="Proteomes" id="UP000501830">
    <property type="component" value="Chromosome"/>
</dbReference>
<protein>
    <submittedName>
        <fullName evidence="2">DUF2500 domain-containing protein</fullName>
    </submittedName>
</protein>
<evidence type="ECO:0000313" key="2">
    <source>
        <dbReference type="EMBL" id="QIK51871.1"/>
    </source>
</evidence>
<dbReference type="Gene3D" id="2.40.50.660">
    <property type="match status" value="1"/>
</dbReference>
<keyword evidence="1" id="KW-0812">Transmembrane</keyword>
<dbReference type="GeneID" id="94553114"/>
<keyword evidence="3" id="KW-1185">Reference proteome</keyword>